<accession>A0A9D4JER2</accession>
<comment type="caution">
    <text evidence="1">The sequence shown here is derived from an EMBL/GenBank/DDBJ whole genome shotgun (WGS) entry which is preliminary data.</text>
</comment>
<dbReference type="EMBL" id="JAIWYP010000006">
    <property type="protein sequence ID" value="KAH3809120.1"/>
    <property type="molecule type" value="Genomic_DNA"/>
</dbReference>
<dbReference type="AlphaFoldDB" id="A0A9D4JER2"/>
<evidence type="ECO:0000313" key="2">
    <source>
        <dbReference type="Proteomes" id="UP000828390"/>
    </source>
</evidence>
<protein>
    <submittedName>
        <fullName evidence="1">Uncharacterized protein</fullName>
    </submittedName>
</protein>
<evidence type="ECO:0000313" key="1">
    <source>
        <dbReference type="EMBL" id="KAH3809120.1"/>
    </source>
</evidence>
<keyword evidence="2" id="KW-1185">Reference proteome</keyword>
<gene>
    <name evidence="1" type="ORF">DPMN_137483</name>
</gene>
<dbReference type="Proteomes" id="UP000828390">
    <property type="component" value="Unassembled WGS sequence"/>
</dbReference>
<reference evidence="1" key="1">
    <citation type="journal article" date="2019" name="bioRxiv">
        <title>The Genome of the Zebra Mussel, Dreissena polymorpha: A Resource for Invasive Species Research.</title>
        <authorList>
            <person name="McCartney M.A."/>
            <person name="Auch B."/>
            <person name="Kono T."/>
            <person name="Mallez S."/>
            <person name="Zhang Y."/>
            <person name="Obille A."/>
            <person name="Becker A."/>
            <person name="Abrahante J.E."/>
            <person name="Garbe J."/>
            <person name="Badalamenti J.P."/>
            <person name="Herman A."/>
            <person name="Mangelson H."/>
            <person name="Liachko I."/>
            <person name="Sullivan S."/>
            <person name="Sone E.D."/>
            <person name="Koren S."/>
            <person name="Silverstein K.A.T."/>
            <person name="Beckman K.B."/>
            <person name="Gohl D.M."/>
        </authorList>
    </citation>
    <scope>NUCLEOTIDE SEQUENCE</scope>
    <source>
        <strain evidence="1">Duluth1</strain>
        <tissue evidence="1">Whole animal</tissue>
    </source>
</reference>
<sequence>MDVRQSLNANENCSIIKGDRQLSYFENDSFFARAPPQAASTVCRTKARDIFGHIIFR</sequence>
<organism evidence="1 2">
    <name type="scientific">Dreissena polymorpha</name>
    <name type="common">Zebra mussel</name>
    <name type="synonym">Mytilus polymorpha</name>
    <dbReference type="NCBI Taxonomy" id="45954"/>
    <lineage>
        <taxon>Eukaryota</taxon>
        <taxon>Metazoa</taxon>
        <taxon>Spiralia</taxon>
        <taxon>Lophotrochozoa</taxon>
        <taxon>Mollusca</taxon>
        <taxon>Bivalvia</taxon>
        <taxon>Autobranchia</taxon>
        <taxon>Heteroconchia</taxon>
        <taxon>Euheterodonta</taxon>
        <taxon>Imparidentia</taxon>
        <taxon>Neoheterodontei</taxon>
        <taxon>Myida</taxon>
        <taxon>Dreissenoidea</taxon>
        <taxon>Dreissenidae</taxon>
        <taxon>Dreissena</taxon>
    </lineage>
</organism>
<reference evidence="1" key="2">
    <citation type="submission" date="2020-11" db="EMBL/GenBank/DDBJ databases">
        <authorList>
            <person name="McCartney M.A."/>
            <person name="Auch B."/>
            <person name="Kono T."/>
            <person name="Mallez S."/>
            <person name="Becker A."/>
            <person name="Gohl D.M."/>
            <person name="Silverstein K.A.T."/>
            <person name="Koren S."/>
            <person name="Bechman K.B."/>
            <person name="Herman A."/>
            <person name="Abrahante J.E."/>
            <person name="Garbe J."/>
        </authorList>
    </citation>
    <scope>NUCLEOTIDE SEQUENCE</scope>
    <source>
        <strain evidence="1">Duluth1</strain>
        <tissue evidence="1">Whole animal</tissue>
    </source>
</reference>
<proteinExistence type="predicted"/>
<name>A0A9D4JER2_DREPO</name>